<reference evidence="1" key="1">
    <citation type="submission" date="2019-11" db="EMBL/GenBank/DDBJ databases">
        <title>Nori genome reveals adaptations in red seaweeds to the harsh intertidal environment.</title>
        <authorList>
            <person name="Wang D."/>
            <person name="Mao Y."/>
        </authorList>
    </citation>
    <scope>NUCLEOTIDE SEQUENCE</scope>
    <source>
        <tissue evidence="1">Gametophyte</tissue>
    </source>
</reference>
<accession>A0ACC3C3Q0</accession>
<dbReference type="EMBL" id="CM020619">
    <property type="protein sequence ID" value="KAK1864825.1"/>
    <property type="molecule type" value="Genomic_DNA"/>
</dbReference>
<sequence>MPSRRSKQEVWRAGFRKAIDGEEARRKREDHQVEIRKAKCEENLMRKRRETAAAGAAGGDGAASAAATAAAAAAASAVGAVGRSTAAAADVDGAQATEVEYGLERLSEMVRGVMGGNGAEQTQCTLEFRKLLSMERNPHIDAVFAQAVVPRFFEFLQCEPLPQLQ</sequence>
<evidence type="ECO:0000313" key="2">
    <source>
        <dbReference type="Proteomes" id="UP000798662"/>
    </source>
</evidence>
<keyword evidence="2" id="KW-1185">Reference proteome</keyword>
<evidence type="ECO:0000313" key="1">
    <source>
        <dbReference type="EMBL" id="KAK1864825.1"/>
    </source>
</evidence>
<dbReference type="Proteomes" id="UP000798662">
    <property type="component" value="Chromosome 2"/>
</dbReference>
<comment type="caution">
    <text evidence="1">The sequence shown here is derived from an EMBL/GenBank/DDBJ whole genome shotgun (WGS) entry which is preliminary data.</text>
</comment>
<proteinExistence type="predicted"/>
<protein>
    <submittedName>
        <fullName evidence="1">Uncharacterized protein</fullName>
    </submittedName>
</protein>
<name>A0ACC3C3Q0_PYRYE</name>
<gene>
    <name evidence="1" type="ORF">I4F81_007367</name>
</gene>
<organism evidence="1 2">
    <name type="scientific">Pyropia yezoensis</name>
    <name type="common">Susabi-nori</name>
    <name type="synonym">Porphyra yezoensis</name>
    <dbReference type="NCBI Taxonomy" id="2788"/>
    <lineage>
        <taxon>Eukaryota</taxon>
        <taxon>Rhodophyta</taxon>
        <taxon>Bangiophyceae</taxon>
        <taxon>Bangiales</taxon>
        <taxon>Bangiaceae</taxon>
        <taxon>Pyropia</taxon>
    </lineage>
</organism>